<feature type="region of interest" description="Disordered" evidence="1">
    <location>
        <begin position="216"/>
        <end position="235"/>
    </location>
</feature>
<accession>A0AAQ4EKL0</accession>
<dbReference type="InterPro" id="IPR050327">
    <property type="entry name" value="Proton-linked_MCT"/>
</dbReference>
<evidence type="ECO:0008006" key="5">
    <source>
        <dbReference type="Google" id="ProtNLM"/>
    </source>
</evidence>
<feature type="transmembrane region" description="Helical" evidence="2">
    <location>
        <begin position="385"/>
        <end position="409"/>
    </location>
</feature>
<dbReference type="PANTHER" id="PTHR11360">
    <property type="entry name" value="MONOCARBOXYLATE TRANSPORTER"/>
    <property type="match status" value="1"/>
</dbReference>
<evidence type="ECO:0000256" key="2">
    <source>
        <dbReference type="SAM" id="Phobius"/>
    </source>
</evidence>
<dbReference type="InterPro" id="IPR036259">
    <property type="entry name" value="MFS_trans_sf"/>
</dbReference>
<comment type="caution">
    <text evidence="3">The sequence shown here is derived from an EMBL/GenBank/DDBJ whole genome shotgun (WGS) entry which is preliminary data.</text>
</comment>
<dbReference type="Proteomes" id="UP001321473">
    <property type="component" value="Unassembled WGS sequence"/>
</dbReference>
<keyword evidence="2" id="KW-0812">Transmembrane</keyword>
<feature type="transmembrane region" description="Helical" evidence="2">
    <location>
        <begin position="327"/>
        <end position="347"/>
    </location>
</feature>
<protein>
    <recommendedName>
        <fullName evidence="5">Monocarboxylate transporter</fullName>
    </recommendedName>
</protein>
<sequence length="433" mass="47738">MDSPRSWVVAGACFWISMFSYPLLGAAGVVYVNILHTFHVTREEASWPVSLTSTFYLLAGIAVGGIRLNVVAVNKYFIKYLATASGLNLAGMSVGGFILPPLLQLLFDQFGFRGALLICGGITLNAVPAALLCGDPEVPRSSVLFSTKQKVSNTPNFENYHDHDHDQKEAVHDACDVNVNAYHKYQKIDGVHENRQREHVKYERFSELLSKNTSCALESPKGTTRDASPKDETAWKSTASNRFRVVCPVSKSNTEHAFSFALNPRFYLVTFTHLVIFTNMATYLTVIIDFAVDCGVAKWNAVLLVPVYSIADVAARLGSGWVTDRKFLSRCSWTALCLLCWSVALMSMPLGRSFYSLLVCAVVSGWCNGSTLSMVPVLFSEVTSAQHFAVCFGTGSSLVGLACLLRPLLIGKKRQFRLNLITEGRIKHEQNVH</sequence>
<reference evidence="3 4" key="1">
    <citation type="journal article" date="2023" name="Arcadia Sci">
        <title>De novo assembly of a long-read Amblyomma americanum tick genome.</title>
        <authorList>
            <person name="Chou S."/>
            <person name="Poskanzer K.E."/>
            <person name="Rollins M."/>
            <person name="Thuy-Boun P.S."/>
        </authorList>
    </citation>
    <scope>NUCLEOTIDE SEQUENCE [LARGE SCALE GENOMIC DNA]</scope>
    <source>
        <strain evidence="3">F_SG_1</strain>
        <tissue evidence="3">Salivary glands</tissue>
    </source>
</reference>
<gene>
    <name evidence="3" type="ORF">V5799_031527</name>
</gene>
<feature type="transmembrane region" description="Helical" evidence="2">
    <location>
        <begin position="80"/>
        <end position="103"/>
    </location>
</feature>
<evidence type="ECO:0000313" key="3">
    <source>
        <dbReference type="EMBL" id="KAK8775128.1"/>
    </source>
</evidence>
<name>A0AAQ4EKL0_AMBAM</name>
<evidence type="ECO:0000313" key="4">
    <source>
        <dbReference type="Proteomes" id="UP001321473"/>
    </source>
</evidence>
<dbReference type="Gene3D" id="1.20.1250.20">
    <property type="entry name" value="MFS general substrate transporter like domains"/>
    <property type="match status" value="1"/>
</dbReference>
<feature type="transmembrane region" description="Helical" evidence="2">
    <location>
        <begin position="54"/>
        <end position="73"/>
    </location>
</feature>
<dbReference type="Pfam" id="PF07690">
    <property type="entry name" value="MFS_1"/>
    <property type="match status" value="1"/>
</dbReference>
<keyword evidence="2" id="KW-1133">Transmembrane helix</keyword>
<evidence type="ECO:0000256" key="1">
    <source>
        <dbReference type="SAM" id="MobiDB-lite"/>
    </source>
</evidence>
<keyword evidence="4" id="KW-1185">Reference proteome</keyword>
<feature type="transmembrane region" description="Helical" evidence="2">
    <location>
        <begin position="7"/>
        <end position="34"/>
    </location>
</feature>
<proteinExistence type="predicted"/>
<dbReference type="EMBL" id="JARKHS020014483">
    <property type="protein sequence ID" value="KAK8775128.1"/>
    <property type="molecule type" value="Genomic_DNA"/>
</dbReference>
<dbReference type="AlphaFoldDB" id="A0AAQ4EKL0"/>
<feature type="transmembrane region" description="Helical" evidence="2">
    <location>
        <begin position="354"/>
        <end position="379"/>
    </location>
</feature>
<dbReference type="PANTHER" id="PTHR11360:SF303">
    <property type="entry name" value="MAJOR FACILITATOR SUPERFAMILY (MFS) PROFILE DOMAIN-CONTAINING PROTEIN"/>
    <property type="match status" value="1"/>
</dbReference>
<dbReference type="InterPro" id="IPR011701">
    <property type="entry name" value="MFS"/>
</dbReference>
<feature type="compositionally biased region" description="Basic and acidic residues" evidence="1">
    <location>
        <begin position="223"/>
        <end position="234"/>
    </location>
</feature>
<dbReference type="GO" id="GO:0008028">
    <property type="term" value="F:monocarboxylic acid transmembrane transporter activity"/>
    <property type="evidence" value="ECO:0007669"/>
    <property type="project" value="TreeGrafter"/>
</dbReference>
<dbReference type="SUPFAM" id="SSF103473">
    <property type="entry name" value="MFS general substrate transporter"/>
    <property type="match status" value="1"/>
</dbReference>
<keyword evidence="2" id="KW-0472">Membrane</keyword>
<organism evidence="3 4">
    <name type="scientific">Amblyomma americanum</name>
    <name type="common">Lone star tick</name>
    <dbReference type="NCBI Taxonomy" id="6943"/>
    <lineage>
        <taxon>Eukaryota</taxon>
        <taxon>Metazoa</taxon>
        <taxon>Ecdysozoa</taxon>
        <taxon>Arthropoda</taxon>
        <taxon>Chelicerata</taxon>
        <taxon>Arachnida</taxon>
        <taxon>Acari</taxon>
        <taxon>Parasitiformes</taxon>
        <taxon>Ixodida</taxon>
        <taxon>Ixodoidea</taxon>
        <taxon>Ixodidae</taxon>
        <taxon>Amblyomminae</taxon>
        <taxon>Amblyomma</taxon>
    </lineage>
</organism>
<feature type="transmembrane region" description="Helical" evidence="2">
    <location>
        <begin position="266"/>
        <end position="288"/>
    </location>
</feature>
<feature type="transmembrane region" description="Helical" evidence="2">
    <location>
        <begin position="115"/>
        <end position="134"/>
    </location>
</feature>